<feature type="transmembrane region" description="Helical" evidence="3">
    <location>
        <begin position="33"/>
        <end position="54"/>
    </location>
</feature>
<sequence length="525" mass="58431">MSNTSGEWSSAEARPSVAMAMIPVVRHELKRHAVWYAAIFAALALSALAIGVLLPKKYASTTTILVEQSNIITPLMEGRAVPTSVANRAAIAREVAFSRKVMTEVLRAGGWMDKPLSPLAQDKLIEEITGRTIMSNPRDNLIEIRYVDSDPTRTFKVTQRLADLVISESLATKENESREAYDFINTQVEQYHQKLTDAEAKLEHYRNSNPDARPGISADVNSRIGELRRQVETSKLDLIDLRSEETVLQQQLSGESEVNTVQTRAGQFRVRLAELQNQRDQLLASYTEQHPDVVRTQHQIRDLEQELAAETARQEARRAGAPTSIDGTTSMNPLYGELRSKLSAVRSRGAAVASRIATAQGLLEQELVRNQHIAASESSLAELTRDYEVNRDLYQDLLKRRENARVSMNLDSEQRGLSFRIQEPAAMPLRPIGLRLMHAAGAGLGAAFVVPVVLLFGVVKLDPRVRSPLQIERDAALPVLGVMPAYVTPRRRKQMLHRYAFASFLVLLVPATYGIALTLKMMQAL</sequence>
<evidence type="ECO:0008006" key="6">
    <source>
        <dbReference type="Google" id="ProtNLM"/>
    </source>
</evidence>
<evidence type="ECO:0000256" key="1">
    <source>
        <dbReference type="SAM" id="Coils"/>
    </source>
</evidence>
<evidence type="ECO:0000256" key="3">
    <source>
        <dbReference type="SAM" id="Phobius"/>
    </source>
</evidence>
<feature type="region of interest" description="Disordered" evidence="2">
    <location>
        <begin position="310"/>
        <end position="333"/>
    </location>
</feature>
<organism evidence="4 5">
    <name type="scientific">Pseudoxanthomonas gei</name>
    <dbReference type="NCBI Taxonomy" id="1383030"/>
    <lineage>
        <taxon>Bacteria</taxon>
        <taxon>Pseudomonadati</taxon>
        <taxon>Pseudomonadota</taxon>
        <taxon>Gammaproteobacteria</taxon>
        <taxon>Lysobacterales</taxon>
        <taxon>Lysobacteraceae</taxon>
        <taxon>Pseudoxanthomonas</taxon>
    </lineage>
</organism>
<dbReference type="PANTHER" id="PTHR32309">
    <property type="entry name" value="TYROSINE-PROTEIN KINASE"/>
    <property type="match status" value="1"/>
</dbReference>
<keyword evidence="3" id="KW-1133">Transmembrane helix</keyword>
<dbReference type="NCBIfam" id="TIGR03007">
    <property type="entry name" value="pepcterm_ChnLen"/>
    <property type="match status" value="1"/>
</dbReference>
<reference evidence="4 5" key="1">
    <citation type="submission" date="2018-07" db="EMBL/GenBank/DDBJ databases">
        <title>Whole genome Sequencing of Pseudoxanthomonas gei KCTC 32298 (T).</title>
        <authorList>
            <person name="Kumar S."/>
            <person name="Bansal K."/>
            <person name="Kaur A."/>
            <person name="Patil P."/>
            <person name="Sharma S."/>
            <person name="Patil P.B."/>
        </authorList>
    </citation>
    <scope>NUCLEOTIDE SEQUENCE [LARGE SCALE GENOMIC DNA]</scope>
    <source>
        <strain evidence="4 5">KCTC 32298</strain>
    </source>
</reference>
<comment type="caution">
    <text evidence="4">The sequence shown here is derived from an EMBL/GenBank/DDBJ whole genome shotgun (WGS) entry which is preliminary data.</text>
</comment>
<keyword evidence="5" id="KW-1185">Reference proteome</keyword>
<keyword evidence="3" id="KW-0812">Transmembrane</keyword>
<protein>
    <recommendedName>
        <fullName evidence="6">Polysaccharide chain length determinant protein, PEP-CTERM locus subfamily</fullName>
    </recommendedName>
</protein>
<feature type="transmembrane region" description="Helical" evidence="3">
    <location>
        <begin position="499"/>
        <end position="519"/>
    </location>
</feature>
<proteinExistence type="predicted"/>
<gene>
    <name evidence="4" type="ORF">DT603_07805</name>
</gene>
<dbReference type="InterPro" id="IPR050445">
    <property type="entry name" value="Bact_polysacc_biosynth/exp"/>
</dbReference>
<dbReference type="RefSeq" id="WP_162349310.1">
    <property type="nucleotide sequence ID" value="NZ_QOVG01000004.1"/>
</dbReference>
<evidence type="ECO:0000313" key="4">
    <source>
        <dbReference type="EMBL" id="NDK38744.1"/>
    </source>
</evidence>
<keyword evidence="1" id="KW-0175">Coiled coil</keyword>
<name>A0ABX0AB22_9GAMM</name>
<keyword evidence="3" id="KW-0472">Membrane</keyword>
<accession>A0ABX0AB22</accession>
<feature type="coiled-coil region" evidence="1">
    <location>
        <begin position="181"/>
        <end position="208"/>
    </location>
</feature>
<feature type="transmembrane region" description="Helical" evidence="3">
    <location>
        <begin position="436"/>
        <end position="459"/>
    </location>
</feature>
<dbReference type="InterPro" id="IPR014345">
    <property type="entry name" value="XrtA_polysacc_chain"/>
</dbReference>
<dbReference type="PANTHER" id="PTHR32309:SF13">
    <property type="entry name" value="FERRIC ENTEROBACTIN TRANSPORT PROTEIN FEPE"/>
    <property type="match status" value="1"/>
</dbReference>
<evidence type="ECO:0000256" key="2">
    <source>
        <dbReference type="SAM" id="MobiDB-lite"/>
    </source>
</evidence>
<evidence type="ECO:0000313" key="5">
    <source>
        <dbReference type="Proteomes" id="UP001429354"/>
    </source>
</evidence>
<dbReference type="EMBL" id="QOVG01000004">
    <property type="protein sequence ID" value="NDK38744.1"/>
    <property type="molecule type" value="Genomic_DNA"/>
</dbReference>
<dbReference type="Proteomes" id="UP001429354">
    <property type="component" value="Unassembled WGS sequence"/>
</dbReference>